<comment type="caution">
    <text evidence="4">The sequence shown here is derived from an EMBL/GenBank/DDBJ whole genome shotgun (WGS) entry which is preliminary data.</text>
</comment>
<dbReference type="PRINTS" id="PR00469">
    <property type="entry name" value="PNDRDTASEII"/>
</dbReference>
<dbReference type="Pfam" id="PF07992">
    <property type="entry name" value="Pyr_redox_2"/>
    <property type="match status" value="1"/>
</dbReference>
<keyword evidence="5" id="KW-1185">Reference proteome</keyword>
<evidence type="ECO:0000256" key="2">
    <source>
        <dbReference type="ARBA" id="ARBA00023002"/>
    </source>
</evidence>
<proteinExistence type="predicted"/>
<feature type="domain" description="FAD/NAD(P)-binding" evidence="3">
    <location>
        <begin position="3"/>
        <end position="287"/>
    </location>
</feature>
<keyword evidence="2 4" id="KW-0560">Oxidoreductase</keyword>
<dbReference type="Gene3D" id="3.50.50.60">
    <property type="entry name" value="FAD/NAD(P)-binding domain"/>
    <property type="match status" value="2"/>
</dbReference>
<dbReference type="InterPro" id="IPR023753">
    <property type="entry name" value="FAD/NAD-binding_dom"/>
</dbReference>
<dbReference type="GO" id="GO:0005737">
    <property type="term" value="C:cytoplasm"/>
    <property type="evidence" value="ECO:0007669"/>
    <property type="project" value="InterPro"/>
</dbReference>
<evidence type="ECO:0000259" key="3">
    <source>
        <dbReference type="Pfam" id="PF07992"/>
    </source>
</evidence>
<reference evidence="4" key="1">
    <citation type="journal article" date="2021" name="mSystems">
        <title>Bacteria and Archaea Synergistically Convert Glycine Betaine to Biogenic Methane in the Formosa Cold Seep of the South China Sea.</title>
        <authorList>
            <person name="Li L."/>
            <person name="Zhang W."/>
            <person name="Zhang S."/>
            <person name="Song L."/>
            <person name="Sun Q."/>
            <person name="Zhang H."/>
            <person name="Xiang H."/>
            <person name="Dong X."/>
        </authorList>
    </citation>
    <scope>NUCLEOTIDE SEQUENCE</scope>
    <source>
        <strain evidence="4">LLY</strain>
    </source>
</reference>
<dbReference type="SUPFAM" id="SSF51905">
    <property type="entry name" value="FAD/NAD(P)-binding domain"/>
    <property type="match status" value="1"/>
</dbReference>
<dbReference type="Proteomes" id="UP001056766">
    <property type="component" value="Unassembled WGS sequence"/>
</dbReference>
<dbReference type="GO" id="GO:0019430">
    <property type="term" value="P:removal of superoxide radicals"/>
    <property type="evidence" value="ECO:0007669"/>
    <property type="project" value="InterPro"/>
</dbReference>
<dbReference type="InterPro" id="IPR050097">
    <property type="entry name" value="Ferredoxin-NADP_redctase_2"/>
</dbReference>
<dbReference type="AlphaFoldDB" id="A0A9E4ZEF9"/>
<dbReference type="EC" id="1.8.1.9" evidence="4"/>
<dbReference type="InterPro" id="IPR005982">
    <property type="entry name" value="Thioredox_Rdtase"/>
</dbReference>
<evidence type="ECO:0000313" key="5">
    <source>
        <dbReference type="Proteomes" id="UP001056766"/>
    </source>
</evidence>
<dbReference type="EMBL" id="JAGSOI010000008">
    <property type="protein sequence ID" value="MCM1986071.1"/>
    <property type="molecule type" value="Genomic_DNA"/>
</dbReference>
<reference evidence="4" key="2">
    <citation type="submission" date="2021-04" db="EMBL/GenBank/DDBJ databases">
        <authorList>
            <person name="Dong X."/>
        </authorList>
    </citation>
    <scope>NUCLEOTIDE SEQUENCE</scope>
    <source>
        <strain evidence="4">LLY</strain>
    </source>
</reference>
<organism evidence="4 5">
    <name type="scientific">Methanococcoides seepicolus</name>
    <dbReference type="NCBI Taxonomy" id="2828780"/>
    <lineage>
        <taxon>Archaea</taxon>
        <taxon>Methanobacteriati</taxon>
        <taxon>Methanobacteriota</taxon>
        <taxon>Stenosarchaea group</taxon>
        <taxon>Methanomicrobia</taxon>
        <taxon>Methanosarcinales</taxon>
        <taxon>Methanosarcinaceae</taxon>
        <taxon>Methanococcoides</taxon>
    </lineage>
</organism>
<dbReference type="NCBIfam" id="TIGR01292">
    <property type="entry name" value="TRX_reduct"/>
    <property type="match status" value="1"/>
</dbReference>
<dbReference type="PANTHER" id="PTHR48105">
    <property type="entry name" value="THIOREDOXIN REDUCTASE 1-RELATED-RELATED"/>
    <property type="match status" value="1"/>
</dbReference>
<dbReference type="PRINTS" id="PR00368">
    <property type="entry name" value="FADPNR"/>
</dbReference>
<gene>
    <name evidence="4" type="primary">trxB</name>
    <name evidence="4" type="ORF">KDK67_03435</name>
</gene>
<keyword evidence="1" id="KW-0285">Flavoprotein</keyword>
<sequence>MVYDLIIIGGGPGGLSAGIYAVRYGLNTLVLEKRFVSGQISTTGNVENYPGFPSISGMELMDKFAEHAKAAGVVVEDKDVLEVRSEGDRKIVHTSEGDLEASSVIIATGAEPKHLGIPGGDEFRGKGVSYCATCDGPFFSGRNIIVVGGGESAITDALILSDVAASVCIVHRRDELRASKILRDRAFARSNIEFLWDTTLEEIVGDSVVREAVIRDINADEVRRVPIDGVFVYVGVEPNTGFVDVDKDEYGFIITNEKMECSEKGIFAVGDCRNAILRQVITAASDGVIAAFEAYNYVSGLNRSGK</sequence>
<evidence type="ECO:0000313" key="4">
    <source>
        <dbReference type="EMBL" id="MCM1986071.1"/>
    </source>
</evidence>
<name>A0A9E4ZEF9_9EURY</name>
<dbReference type="GO" id="GO:0004791">
    <property type="term" value="F:thioredoxin-disulfide reductase (NADPH) activity"/>
    <property type="evidence" value="ECO:0007669"/>
    <property type="project" value="UniProtKB-EC"/>
</dbReference>
<accession>A0A9E4ZEF9</accession>
<protein>
    <submittedName>
        <fullName evidence="4">Thioredoxin-disulfide reductase</fullName>
        <ecNumber evidence="4">1.8.1.9</ecNumber>
    </submittedName>
</protein>
<evidence type="ECO:0000256" key="1">
    <source>
        <dbReference type="ARBA" id="ARBA00022630"/>
    </source>
</evidence>
<dbReference type="InterPro" id="IPR036188">
    <property type="entry name" value="FAD/NAD-bd_sf"/>
</dbReference>